<evidence type="ECO:0000313" key="2">
    <source>
        <dbReference type="EMBL" id="NUC72763.1"/>
    </source>
</evidence>
<dbReference type="PANTHER" id="PTHR22916:SF3">
    <property type="entry name" value="UDP-GLCNAC:BETAGAL BETA-1,3-N-ACETYLGLUCOSAMINYLTRANSFERASE-LIKE PROTEIN 1"/>
    <property type="match status" value="1"/>
</dbReference>
<feature type="domain" description="Glycosyltransferase 2-like" evidence="1">
    <location>
        <begin position="8"/>
        <end position="121"/>
    </location>
</feature>
<dbReference type="EMBL" id="JABUQZ010000001">
    <property type="protein sequence ID" value="NUC72763.1"/>
    <property type="molecule type" value="Genomic_DNA"/>
</dbReference>
<comment type="caution">
    <text evidence="2">The sequence shown here is derived from an EMBL/GenBank/DDBJ whole genome shotgun (WGS) entry which is preliminary data.</text>
</comment>
<gene>
    <name evidence="2" type="ORF">HTZ84_10650</name>
</gene>
<protein>
    <submittedName>
        <fullName evidence="2">Glycosyltransferase</fullName>
    </submittedName>
</protein>
<dbReference type="Gene3D" id="3.90.550.10">
    <property type="entry name" value="Spore Coat Polysaccharide Biosynthesis Protein SpsA, Chain A"/>
    <property type="match status" value="1"/>
</dbReference>
<reference evidence="2 3" key="1">
    <citation type="submission" date="2020-06" db="EMBL/GenBank/DDBJ databases">
        <title>Haloterrigena sp. nov., an extremely halophilic archaeon isolated from a saline sediment.</title>
        <authorList>
            <person name="Liu B.-B."/>
        </authorList>
    </citation>
    <scope>NUCLEOTIDE SEQUENCE [LARGE SCALE GENOMIC DNA]</scope>
    <source>
        <strain evidence="2 3">SYSU A558-1</strain>
    </source>
</reference>
<proteinExistence type="predicted"/>
<dbReference type="Proteomes" id="UP001016761">
    <property type="component" value="Unassembled WGS sequence"/>
</dbReference>
<evidence type="ECO:0000313" key="3">
    <source>
        <dbReference type="Proteomes" id="UP001016761"/>
    </source>
</evidence>
<dbReference type="InterPro" id="IPR029044">
    <property type="entry name" value="Nucleotide-diphossugar_trans"/>
</dbReference>
<dbReference type="PANTHER" id="PTHR22916">
    <property type="entry name" value="GLYCOSYLTRANSFERASE"/>
    <property type="match status" value="1"/>
</dbReference>
<organism evidence="2 3">
    <name type="scientific">Haloterrigena gelatinilytica</name>
    <dbReference type="NCBI Taxonomy" id="2741724"/>
    <lineage>
        <taxon>Archaea</taxon>
        <taxon>Methanobacteriati</taxon>
        <taxon>Methanobacteriota</taxon>
        <taxon>Stenosarchaea group</taxon>
        <taxon>Halobacteria</taxon>
        <taxon>Halobacteriales</taxon>
        <taxon>Natrialbaceae</taxon>
        <taxon>Haloterrigena</taxon>
    </lineage>
</organism>
<dbReference type="CDD" id="cd00761">
    <property type="entry name" value="Glyco_tranf_GTA_type"/>
    <property type="match status" value="1"/>
</dbReference>
<evidence type="ECO:0000259" key="1">
    <source>
        <dbReference type="Pfam" id="PF00535"/>
    </source>
</evidence>
<dbReference type="RefSeq" id="WP_174680655.1">
    <property type="nucleotide sequence ID" value="NZ_JABUQZ010000001.1"/>
</dbReference>
<name>A0ABX2LBJ4_9EURY</name>
<dbReference type="InterPro" id="IPR001173">
    <property type="entry name" value="Glyco_trans_2-like"/>
</dbReference>
<dbReference type="Pfam" id="PF00535">
    <property type="entry name" value="Glycos_transf_2"/>
    <property type="match status" value="1"/>
</dbReference>
<dbReference type="SUPFAM" id="SSF53448">
    <property type="entry name" value="Nucleotide-diphospho-sugar transferases"/>
    <property type="match status" value="1"/>
</dbReference>
<accession>A0ABX2LBJ4</accession>
<keyword evidence="3" id="KW-1185">Reference proteome</keyword>
<sequence>MVKNTTVSVVIPTYKRPEKLLRAVRSVENQTYKDWELIVVDDDPESDIENVIPDIDDIKYIKHRENQGAPIARNTGILNSEGKYIALLDDDDAWKPTKLEAQIDRFKDVGNEFGLVYTGRDIVHDNEVVKTYIPSQEGDIYDKLLYENIIPSETPLIRRECFSKIGLFDPEFKSSQDIDLWIRIAKEYKVAAVPKSLAISYEGHDERISSNMERKYSGQKRLVEKHWSALESNPPALSQQYRHLGLFATLSGRNLEGASYLLSSLQNNPQDYQTMLYLLLSIAPNPLRTHLFKLRAKISNSI</sequence>